<dbReference type="CDD" id="cd03426">
    <property type="entry name" value="NUDIX_CoAse_Nudt7"/>
    <property type="match status" value="1"/>
</dbReference>
<name>A0A367JUL9_RHIAZ</name>
<accession>A0A367JUL9</accession>
<organism evidence="8 9">
    <name type="scientific">Rhizopus azygosporus</name>
    <name type="common">Rhizopus microsporus var. azygosporus</name>
    <dbReference type="NCBI Taxonomy" id="86630"/>
    <lineage>
        <taxon>Eukaryota</taxon>
        <taxon>Fungi</taxon>
        <taxon>Fungi incertae sedis</taxon>
        <taxon>Mucoromycota</taxon>
        <taxon>Mucoromycotina</taxon>
        <taxon>Mucoromycetes</taxon>
        <taxon>Mucorales</taxon>
        <taxon>Mucorineae</taxon>
        <taxon>Rhizopodaceae</taxon>
        <taxon>Rhizopus</taxon>
    </lineage>
</organism>
<feature type="transmembrane region" description="Helical" evidence="6">
    <location>
        <begin position="147"/>
        <end position="164"/>
    </location>
</feature>
<comment type="similarity">
    <text evidence="2">Belongs to the RER1 family.</text>
</comment>
<dbReference type="Pfam" id="PF03248">
    <property type="entry name" value="Rer1"/>
    <property type="match status" value="1"/>
</dbReference>
<evidence type="ECO:0000259" key="7">
    <source>
        <dbReference type="PROSITE" id="PS51462"/>
    </source>
</evidence>
<keyword evidence="4 6" id="KW-1133">Transmembrane helix</keyword>
<dbReference type="SUPFAM" id="SSF55811">
    <property type="entry name" value="Nudix"/>
    <property type="match status" value="1"/>
</dbReference>
<keyword evidence="5 6" id="KW-0472">Membrane</keyword>
<protein>
    <recommendedName>
        <fullName evidence="7">Nudix hydrolase domain-containing protein</fullName>
    </recommendedName>
</protein>
<keyword evidence="3 6" id="KW-0812">Transmembrane</keyword>
<evidence type="ECO:0000256" key="5">
    <source>
        <dbReference type="ARBA" id="ARBA00023136"/>
    </source>
</evidence>
<gene>
    <name evidence="8" type="ORF">CU097_007259</name>
</gene>
<feature type="transmembrane region" description="Helical" evidence="6">
    <location>
        <begin position="36"/>
        <end position="56"/>
    </location>
</feature>
<dbReference type="EMBL" id="PJQL01000676">
    <property type="protein sequence ID" value="RCH93608.1"/>
    <property type="molecule type" value="Genomic_DNA"/>
</dbReference>
<dbReference type="GO" id="GO:0005783">
    <property type="term" value="C:endoplasmic reticulum"/>
    <property type="evidence" value="ECO:0007669"/>
    <property type="project" value="GOC"/>
</dbReference>
<sequence length="427" mass="48913">MNEFGEPEGTTSNLIAQKSQLERKFQQLLDQITPFVPYRWTATAVLLVLFMARVIYGEGWYIIAYALGIYMLNLFLAFLTPKFDPSVELDTQANEMEEGPSLPLKNDEEFKPFIRRLPEFKFWYSVTKATLISIFCTMFRIFDIPVYWPILLMYFLILFGLTMRRQIGHMIKYKLDHFERNRQPTTPISDVRHACVAAIIRWRPFVDHNSNHDPVPSTVSEFFNEPWVNDCHGQAELLYIQRAVRPDDPWSGQVGFPGGKSEPSDKDDLHTVIRECKEEIGLDLGSSAFIHLATLDPRAIKKYDDDNKVVMILVPHVFLQVTPQTPPLSVPNSEIAEAIWVPLRYLLSNPIIPFDAITTVNEKIKKLWPSSVLVPAIALKQTTDGPHLWGMTLRMTQEVVGLPLSKNAIVTTLTAEEIEKYKGKSKM</sequence>
<dbReference type="Gene3D" id="3.90.79.10">
    <property type="entry name" value="Nucleoside Triphosphate Pyrophosphohydrolase"/>
    <property type="match status" value="1"/>
</dbReference>
<dbReference type="STRING" id="86630.A0A367JUL9"/>
<dbReference type="OrthoDB" id="448250at2759"/>
<dbReference type="GO" id="GO:0006621">
    <property type="term" value="P:protein retention in ER lumen"/>
    <property type="evidence" value="ECO:0007669"/>
    <property type="project" value="TreeGrafter"/>
</dbReference>
<evidence type="ECO:0000313" key="8">
    <source>
        <dbReference type="EMBL" id="RCH93608.1"/>
    </source>
</evidence>
<dbReference type="InterPro" id="IPR015797">
    <property type="entry name" value="NUDIX_hydrolase-like_dom_sf"/>
</dbReference>
<comment type="caution">
    <text evidence="8">The sequence shown here is derived from an EMBL/GenBank/DDBJ whole genome shotgun (WGS) entry which is preliminary data.</text>
</comment>
<dbReference type="PANTHER" id="PTHR10743">
    <property type="entry name" value="PROTEIN RER1"/>
    <property type="match status" value="1"/>
</dbReference>
<dbReference type="AlphaFoldDB" id="A0A367JUL9"/>
<reference evidence="8 9" key="1">
    <citation type="journal article" date="2018" name="G3 (Bethesda)">
        <title>Phylogenetic and Phylogenomic Definition of Rhizopus Species.</title>
        <authorList>
            <person name="Gryganskyi A.P."/>
            <person name="Golan J."/>
            <person name="Dolatabadi S."/>
            <person name="Mondo S."/>
            <person name="Robb S."/>
            <person name="Idnurm A."/>
            <person name="Muszewska A."/>
            <person name="Steczkiewicz K."/>
            <person name="Masonjones S."/>
            <person name="Liao H.L."/>
            <person name="Gajdeczka M.T."/>
            <person name="Anike F."/>
            <person name="Vuek A."/>
            <person name="Anishchenko I.M."/>
            <person name="Voigt K."/>
            <person name="de Hoog G.S."/>
            <person name="Smith M.E."/>
            <person name="Heitman J."/>
            <person name="Vilgalys R."/>
            <person name="Stajich J.E."/>
        </authorList>
    </citation>
    <scope>NUCLEOTIDE SEQUENCE [LARGE SCALE GENOMIC DNA]</scope>
    <source>
        <strain evidence="8 9">CBS 357.93</strain>
    </source>
</reference>
<feature type="transmembrane region" description="Helical" evidence="6">
    <location>
        <begin position="62"/>
        <end position="79"/>
    </location>
</feature>
<dbReference type="GO" id="GO:0006890">
    <property type="term" value="P:retrograde vesicle-mediated transport, Golgi to endoplasmic reticulum"/>
    <property type="evidence" value="ECO:0007669"/>
    <property type="project" value="TreeGrafter"/>
</dbReference>
<dbReference type="GO" id="GO:0000139">
    <property type="term" value="C:Golgi membrane"/>
    <property type="evidence" value="ECO:0007669"/>
    <property type="project" value="TreeGrafter"/>
</dbReference>
<dbReference type="PANTHER" id="PTHR10743:SF0">
    <property type="entry name" value="PROTEIN RER1"/>
    <property type="match status" value="1"/>
</dbReference>
<evidence type="ECO:0000256" key="2">
    <source>
        <dbReference type="ARBA" id="ARBA00006070"/>
    </source>
</evidence>
<evidence type="ECO:0000256" key="6">
    <source>
        <dbReference type="SAM" id="Phobius"/>
    </source>
</evidence>
<dbReference type="GO" id="GO:0010945">
    <property type="term" value="F:coenzyme A diphosphatase activity"/>
    <property type="evidence" value="ECO:0007669"/>
    <property type="project" value="InterPro"/>
</dbReference>
<dbReference type="Proteomes" id="UP000252139">
    <property type="component" value="Unassembled WGS sequence"/>
</dbReference>
<evidence type="ECO:0000256" key="4">
    <source>
        <dbReference type="ARBA" id="ARBA00022989"/>
    </source>
</evidence>
<dbReference type="PROSITE" id="PS51462">
    <property type="entry name" value="NUDIX"/>
    <property type="match status" value="1"/>
</dbReference>
<evidence type="ECO:0000256" key="1">
    <source>
        <dbReference type="ARBA" id="ARBA00004141"/>
    </source>
</evidence>
<proteinExistence type="inferred from homology"/>
<dbReference type="Pfam" id="PF00293">
    <property type="entry name" value="NUDIX"/>
    <property type="match status" value="1"/>
</dbReference>
<evidence type="ECO:0000313" key="9">
    <source>
        <dbReference type="Proteomes" id="UP000252139"/>
    </source>
</evidence>
<comment type="subcellular location">
    <subcellularLocation>
        <location evidence="1">Membrane</location>
        <topology evidence="1">Multi-pass membrane protein</topology>
    </subcellularLocation>
</comment>
<dbReference type="InterPro" id="IPR000086">
    <property type="entry name" value="NUDIX_hydrolase_dom"/>
</dbReference>
<evidence type="ECO:0000256" key="3">
    <source>
        <dbReference type="ARBA" id="ARBA00022692"/>
    </source>
</evidence>
<dbReference type="InterPro" id="IPR004932">
    <property type="entry name" value="Rer1"/>
</dbReference>
<dbReference type="InterPro" id="IPR045121">
    <property type="entry name" value="CoAse"/>
</dbReference>
<feature type="domain" description="Nudix hydrolase" evidence="7">
    <location>
        <begin position="213"/>
        <end position="364"/>
    </location>
</feature>
<keyword evidence="9" id="KW-1185">Reference proteome</keyword>